<dbReference type="AlphaFoldDB" id="A0A3S2W657"/>
<dbReference type="Gene3D" id="3.40.50.720">
    <property type="entry name" value="NAD(P)-binding Rossmann-like Domain"/>
    <property type="match status" value="2"/>
</dbReference>
<dbReference type="EMBL" id="SACP01000029">
    <property type="protein sequence ID" value="RVU14576.1"/>
    <property type="molecule type" value="Genomic_DNA"/>
</dbReference>
<dbReference type="InterPro" id="IPR006140">
    <property type="entry name" value="D-isomer_DH_NAD-bd"/>
</dbReference>
<keyword evidence="5" id="KW-1185">Reference proteome</keyword>
<keyword evidence="2" id="KW-0520">NAD</keyword>
<reference evidence="4 5" key="1">
    <citation type="submission" date="2019-01" db="EMBL/GenBank/DDBJ databases">
        <authorList>
            <person name="Chen W.-M."/>
        </authorList>
    </citation>
    <scope>NUCLEOTIDE SEQUENCE [LARGE SCALE GENOMIC DNA]</scope>
    <source>
        <strain evidence="4 5">TER-1</strain>
    </source>
</reference>
<evidence type="ECO:0000259" key="3">
    <source>
        <dbReference type="Pfam" id="PF02826"/>
    </source>
</evidence>
<protein>
    <submittedName>
        <fullName evidence="4">Glyoxylate/hydroxypyruvate reductase A</fullName>
    </submittedName>
</protein>
<name>A0A3S2W657_9HYPH</name>
<dbReference type="OrthoDB" id="9787219at2"/>
<evidence type="ECO:0000256" key="1">
    <source>
        <dbReference type="ARBA" id="ARBA00023002"/>
    </source>
</evidence>
<sequence>MPASLALVGNLDAQEEADYLAALAAAMPGETVRPFRDLSEAERATVEVAIVANPDPAEVARLPRLAWIHSLWAGVERLVRDLGSDAPPIVRLVDPELARTMAEAVLAWTYYLQRDMPAYRRQQEAGLWRQRPYRAPAETQVGLLGLGALGTAAAGRLVGAGFPVAAWTRSPPAGGGPPGVAVATGPDGLTRLLGGSDVVVCLLPLTAETRGLLDAGRFAAMKRGAALLNVARGAIVDTGALLAALDAGHLDHAVLDVFETEPLPATSPLWRHPGVTVLPHITGPTNPGSAAAVVAGNLRRYRETGRIPAAVDRGRGY</sequence>
<proteinExistence type="predicted"/>
<dbReference type="PANTHER" id="PTHR43333">
    <property type="entry name" value="2-HACID_DH_C DOMAIN-CONTAINING PROTEIN"/>
    <property type="match status" value="1"/>
</dbReference>
<dbReference type="CDD" id="cd12164">
    <property type="entry name" value="GDH_like_2"/>
    <property type="match status" value="1"/>
</dbReference>
<organism evidence="4 5">
    <name type="scientific">Methylobacterium oryzihabitans</name>
    <dbReference type="NCBI Taxonomy" id="2499852"/>
    <lineage>
        <taxon>Bacteria</taxon>
        <taxon>Pseudomonadati</taxon>
        <taxon>Pseudomonadota</taxon>
        <taxon>Alphaproteobacteria</taxon>
        <taxon>Hyphomicrobiales</taxon>
        <taxon>Methylobacteriaceae</taxon>
        <taxon>Methylobacterium</taxon>
    </lineage>
</organism>
<dbReference type="GO" id="GO:0051287">
    <property type="term" value="F:NAD binding"/>
    <property type="evidence" value="ECO:0007669"/>
    <property type="project" value="InterPro"/>
</dbReference>
<dbReference type="GO" id="GO:0016491">
    <property type="term" value="F:oxidoreductase activity"/>
    <property type="evidence" value="ECO:0007669"/>
    <property type="project" value="UniProtKB-KW"/>
</dbReference>
<evidence type="ECO:0000313" key="5">
    <source>
        <dbReference type="Proteomes" id="UP000286997"/>
    </source>
</evidence>
<dbReference type="PANTHER" id="PTHR43333:SF1">
    <property type="entry name" value="D-ISOMER SPECIFIC 2-HYDROXYACID DEHYDROGENASE NAD-BINDING DOMAIN-CONTAINING PROTEIN"/>
    <property type="match status" value="1"/>
</dbReference>
<dbReference type="SUPFAM" id="SSF51735">
    <property type="entry name" value="NAD(P)-binding Rossmann-fold domains"/>
    <property type="match status" value="1"/>
</dbReference>
<keyword evidence="1" id="KW-0560">Oxidoreductase</keyword>
<feature type="domain" description="D-isomer specific 2-hydroxyacid dehydrogenase NAD-binding" evidence="3">
    <location>
        <begin position="111"/>
        <end position="281"/>
    </location>
</feature>
<comment type="caution">
    <text evidence="4">The sequence shown here is derived from an EMBL/GenBank/DDBJ whole genome shotgun (WGS) entry which is preliminary data.</text>
</comment>
<gene>
    <name evidence="4" type="ORF">EOE48_22835</name>
</gene>
<dbReference type="Proteomes" id="UP000286997">
    <property type="component" value="Unassembled WGS sequence"/>
</dbReference>
<dbReference type="RefSeq" id="WP_127733188.1">
    <property type="nucleotide sequence ID" value="NZ_SACP01000029.1"/>
</dbReference>
<evidence type="ECO:0000313" key="4">
    <source>
        <dbReference type="EMBL" id="RVU14576.1"/>
    </source>
</evidence>
<dbReference type="InterPro" id="IPR036291">
    <property type="entry name" value="NAD(P)-bd_dom_sf"/>
</dbReference>
<keyword evidence="4" id="KW-0670">Pyruvate</keyword>
<accession>A0A3S2W657</accession>
<dbReference type="Pfam" id="PF02826">
    <property type="entry name" value="2-Hacid_dh_C"/>
    <property type="match status" value="1"/>
</dbReference>
<evidence type="ECO:0000256" key="2">
    <source>
        <dbReference type="ARBA" id="ARBA00023027"/>
    </source>
</evidence>